<dbReference type="GO" id="GO:1901605">
    <property type="term" value="P:alpha-amino acid metabolic process"/>
    <property type="evidence" value="ECO:0007669"/>
    <property type="project" value="UniProtKB-ARBA"/>
</dbReference>
<dbReference type="PANTHER" id="PTHR42937">
    <property type="match status" value="1"/>
</dbReference>
<evidence type="ECO:0000313" key="4">
    <source>
        <dbReference type="EMBL" id="RWR15263.1"/>
    </source>
</evidence>
<gene>
    <name evidence="4" type="primary">dpaL</name>
    <name evidence="4" type="ORF">D4N35_001635</name>
</gene>
<dbReference type="AlphaFoldDB" id="A0A443J4L4"/>
<dbReference type="Gene3D" id="3.40.50.1100">
    <property type="match status" value="3"/>
</dbReference>
<dbReference type="GO" id="GO:0008838">
    <property type="term" value="F:diaminopropionate ammonia-lyase activity"/>
    <property type="evidence" value="ECO:0007669"/>
    <property type="project" value="UniProtKB-EC"/>
</dbReference>
<dbReference type="EC" id="4.3.1.15" evidence="4"/>
<protein>
    <submittedName>
        <fullName evidence="4">Diaminopropionate ammonia-lyase</fullName>
        <ecNumber evidence="4">4.3.1.15</ecNumber>
    </submittedName>
</protein>
<dbReference type="InterPro" id="IPR010081">
    <property type="entry name" value="DiNH2opropionate_NH3_lyase"/>
</dbReference>
<dbReference type="InterPro" id="IPR001926">
    <property type="entry name" value="TrpB-like_PALP"/>
</dbReference>
<feature type="domain" description="Tryptophan synthase beta chain-like PALP" evidence="3">
    <location>
        <begin position="49"/>
        <end position="358"/>
    </location>
</feature>
<dbReference type="SUPFAM" id="SSF53686">
    <property type="entry name" value="Tryptophan synthase beta subunit-like PLP-dependent enzymes"/>
    <property type="match status" value="1"/>
</dbReference>
<evidence type="ECO:0000256" key="1">
    <source>
        <dbReference type="ARBA" id="ARBA00001933"/>
    </source>
</evidence>
<dbReference type="Pfam" id="PF00291">
    <property type="entry name" value="PALP"/>
    <property type="match status" value="1"/>
</dbReference>
<evidence type="ECO:0000259" key="3">
    <source>
        <dbReference type="Pfam" id="PF00291"/>
    </source>
</evidence>
<organism evidence="4 5">
    <name type="scientific">Siminovitchia fortis</name>
    <dbReference type="NCBI Taxonomy" id="254758"/>
    <lineage>
        <taxon>Bacteria</taxon>
        <taxon>Bacillati</taxon>
        <taxon>Bacillota</taxon>
        <taxon>Bacilli</taxon>
        <taxon>Bacillales</taxon>
        <taxon>Bacillaceae</taxon>
        <taxon>Siminovitchia</taxon>
    </lineage>
</organism>
<keyword evidence="4" id="KW-0456">Lyase</keyword>
<dbReference type="NCBIfam" id="NF006058">
    <property type="entry name" value="PRK08206.1"/>
    <property type="match status" value="1"/>
</dbReference>
<evidence type="ECO:0000256" key="2">
    <source>
        <dbReference type="ARBA" id="ARBA00022898"/>
    </source>
</evidence>
<reference evidence="4" key="1">
    <citation type="submission" date="2018-12" db="EMBL/GenBank/DDBJ databases">
        <authorList>
            <person name="Sun L."/>
            <person name="Chen Z."/>
        </authorList>
    </citation>
    <scope>NUCLEOTIDE SEQUENCE [LARGE SCALE GENOMIC DNA]</scope>
    <source>
        <strain evidence="4">DSM 16012</strain>
    </source>
</reference>
<dbReference type="RefSeq" id="WP_120068917.1">
    <property type="nucleotide sequence ID" value="NZ_CP126113.1"/>
</dbReference>
<name>A0A443J4L4_9BACI</name>
<keyword evidence="2" id="KW-0663">Pyridoxal phosphate</keyword>
<sequence>MVNIRETKTEIQYIVNENTRKTDSEKASASFMNREVVEKVRNFHKSFPEYKVTPLHSLDKLSKQFGVSNIWVKDESYRFGLNAFKVLGGSYAIGKYLAARLEVDISELSFKKLRSKEVKEKLGDITFVTATDGNHGRGIAWAANQLGQKSVVYMPKGSSEIRLNNIRKEGAEASITDLKYDDTVRLASQKAKENGWVLVQDTAWDGYEEIPAWIMQGYLTILDEVMEQIAEAGNDRPTHVFLQAGVGSFAGSMLGYQVEKFGEERPITVIVEPDKADCLYKSIKIGDGKPHAVTGSLNTIMAGLACGKPSKTSWDILKDYAEVFVSCPDYVASRGMRILANPLGSDPHIVSGESGAAIGIGIVSLLAENRMLNDLKKSLKLNQDSRILIVSTEGDTDPDHYRKVVWDGAYPSV</sequence>
<dbReference type="NCBIfam" id="TIGR01747">
    <property type="entry name" value="diampropi_NH3ly"/>
    <property type="match status" value="1"/>
</dbReference>
<dbReference type="PANTHER" id="PTHR42937:SF1">
    <property type="entry name" value="DIAMINOPROPIONATE AMMONIA-LYASE"/>
    <property type="match status" value="1"/>
</dbReference>
<keyword evidence="5" id="KW-1185">Reference proteome</keyword>
<dbReference type="NCBIfam" id="TIGR03528">
    <property type="entry name" value="2_3_DAP_am_ly"/>
    <property type="match status" value="1"/>
</dbReference>
<dbReference type="OrthoDB" id="34584at2"/>
<dbReference type="Proteomes" id="UP000273811">
    <property type="component" value="Unassembled WGS sequence"/>
</dbReference>
<dbReference type="EMBL" id="QYTU02000001">
    <property type="protein sequence ID" value="RWR15263.1"/>
    <property type="molecule type" value="Genomic_DNA"/>
</dbReference>
<dbReference type="CDD" id="cd00640">
    <property type="entry name" value="Trp-synth-beta_II"/>
    <property type="match status" value="1"/>
</dbReference>
<dbReference type="InterPro" id="IPR019871">
    <property type="entry name" value="DiNH2propionate_NH3-lyase_sub"/>
</dbReference>
<evidence type="ECO:0000313" key="5">
    <source>
        <dbReference type="Proteomes" id="UP000273811"/>
    </source>
</evidence>
<comment type="caution">
    <text evidence="4">The sequence shown here is derived from an EMBL/GenBank/DDBJ whole genome shotgun (WGS) entry which is preliminary data.</text>
</comment>
<accession>A0A443J4L4</accession>
<dbReference type="InterPro" id="IPR036052">
    <property type="entry name" value="TrpB-like_PALP_sf"/>
</dbReference>
<comment type="cofactor">
    <cofactor evidence="1">
        <name>pyridoxal 5'-phosphate</name>
        <dbReference type="ChEBI" id="CHEBI:597326"/>
    </cofactor>
</comment>
<dbReference type="GO" id="GO:0030170">
    <property type="term" value="F:pyridoxal phosphate binding"/>
    <property type="evidence" value="ECO:0007669"/>
    <property type="project" value="InterPro"/>
</dbReference>
<proteinExistence type="predicted"/>